<evidence type="ECO:0008006" key="11">
    <source>
        <dbReference type="Google" id="ProtNLM"/>
    </source>
</evidence>
<protein>
    <recommendedName>
        <fullName evidence="11">Mg2 transporter protein CorA family protein</fullName>
    </recommendedName>
</protein>
<evidence type="ECO:0000256" key="4">
    <source>
        <dbReference type="ARBA" id="ARBA00022475"/>
    </source>
</evidence>
<dbReference type="InterPro" id="IPR045861">
    <property type="entry name" value="CorA_cytoplasmic_dom"/>
</dbReference>
<dbReference type="Gene3D" id="1.20.58.340">
    <property type="entry name" value="Magnesium transport protein CorA, transmembrane region"/>
    <property type="match status" value="2"/>
</dbReference>
<dbReference type="EMBL" id="MGIN01000018">
    <property type="protein sequence ID" value="OGM89593.1"/>
    <property type="molecule type" value="Genomic_DNA"/>
</dbReference>
<evidence type="ECO:0000313" key="10">
    <source>
        <dbReference type="Proteomes" id="UP000178303"/>
    </source>
</evidence>
<evidence type="ECO:0000256" key="2">
    <source>
        <dbReference type="ARBA" id="ARBA00009765"/>
    </source>
</evidence>
<dbReference type="Pfam" id="PF01544">
    <property type="entry name" value="CorA"/>
    <property type="match status" value="1"/>
</dbReference>
<keyword evidence="7 8" id="KW-0472">Membrane</keyword>
<accession>A0A1F8DLU0</accession>
<dbReference type="GO" id="GO:0015095">
    <property type="term" value="F:magnesium ion transmembrane transporter activity"/>
    <property type="evidence" value="ECO:0007669"/>
    <property type="project" value="TreeGrafter"/>
</dbReference>
<evidence type="ECO:0000256" key="8">
    <source>
        <dbReference type="SAM" id="Phobius"/>
    </source>
</evidence>
<dbReference type="GO" id="GO:0005886">
    <property type="term" value="C:plasma membrane"/>
    <property type="evidence" value="ECO:0007669"/>
    <property type="project" value="UniProtKB-SubCell"/>
</dbReference>
<gene>
    <name evidence="9" type="ORF">A2108_01210</name>
</gene>
<feature type="transmembrane region" description="Helical" evidence="8">
    <location>
        <begin position="245"/>
        <end position="264"/>
    </location>
</feature>
<comment type="similarity">
    <text evidence="2">Belongs to the CorA metal ion transporter (MIT) (TC 1.A.35) family.</text>
</comment>
<feature type="transmembrane region" description="Helical" evidence="8">
    <location>
        <begin position="279"/>
        <end position="297"/>
    </location>
</feature>
<dbReference type="PANTHER" id="PTHR46494:SF1">
    <property type="entry name" value="CORA FAMILY METAL ION TRANSPORTER (EUROFUNG)"/>
    <property type="match status" value="1"/>
</dbReference>
<evidence type="ECO:0000256" key="5">
    <source>
        <dbReference type="ARBA" id="ARBA00022692"/>
    </source>
</evidence>
<dbReference type="SUPFAM" id="SSF143865">
    <property type="entry name" value="CorA soluble domain-like"/>
    <property type="match status" value="1"/>
</dbReference>
<name>A0A1F8DLU0_9BACT</name>
<keyword evidence="6 8" id="KW-1133">Transmembrane helix</keyword>
<evidence type="ECO:0000256" key="7">
    <source>
        <dbReference type="ARBA" id="ARBA00023136"/>
    </source>
</evidence>
<dbReference type="GO" id="GO:0000287">
    <property type="term" value="F:magnesium ion binding"/>
    <property type="evidence" value="ECO:0007669"/>
    <property type="project" value="TreeGrafter"/>
</dbReference>
<dbReference type="AlphaFoldDB" id="A0A1F8DLU0"/>
<evidence type="ECO:0000256" key="3">
    <source>
        <dbReference type="ARBA" id="ARBA00022448"/>
    </source>
</evidence>
<reference evidence="9 10" key="1">
    <citation type="journal article" date="2016" name="Nat. Commun.">
        <title>Thousands of microbial genomes shed light on interconnected biogeochemical processes in an aquifer system.</title>
        <authorList>
            <person name="Anantharaman K."/>
            <person name="Brown C.T."/>
            <person name="Hug L.A."/>
            <person name="Sharon I."/>
            <person name="Castelle C.J."/>
            <person name="Probst A.J."/>
            <person name="Thomas B.C."/>
            <person name="Singh A."/>
            <person name="Wilkins M.J."/>
            <person name="Karaoz U."/>
            <person name="Brodie E.L."/>
            <person name="Williams K.H."/>
            <person name="Hubbard S.S."/>
            <person name="Banfield J.F."/>
        </authorList>
    </citation>
    <scope>NUCLEOTIDE SEQUENCE [LARGE SCALE GENOMIC DNA]</scope>
</reference>
<dbReference type="GO" id="GO:0050897">
    <property type="term" value="F:cobalt ion binding"/>
    <property type="evidence" value="ECO:0007669"/>
    <property type="project" value="TreeGrafter"/>
</dbReference>
<dbReference type="GO" id="GO:0015087">
    <property type="term" value="F:cobalt ion transmembrane transporter activity"/>
    <property type="evidence" value="ECO:0007669"/>
    <property type="project" value="TreeGrafter"/>
</dbReference>
<dbReference type="InterPro" id="IPR002523">
    <property type="entry name" value="MgTranspt_CorA/ZnTranspt_ZntB"/>
</dbReference>
<evidence type="ECO:0000256" key="6">
    <source>
        <dbReference type="ARBA" id="ARBA00022989"/>
    </source>
</evidence>
<comment type="caution">
    <text evidence="9">The sequence shown here is derived from an EMBL/GenBank/DDBJ whole genome shotgun (WGS) entry which is preliminary data.</text>
</comment>
<keyword evidence="3" id="KW-0813">Transport</keyword>
<sequence>MLIKKGKVKWTHLFQPTDKELESLRKEYGFHPIIIDELRNPSARSKVEIYGNYMFIVYHLPIFDRGEMVSKKGEVDFLITKDSVISVVYQSLEPIETIEKKIDADTHYKERVLGGDTARLLYYLIETCLIFSLRQLRHIDEKIEDVRNEIFKNREKEMLKRISYIKRDLLSYYLITKSQISIFNSLNKVGNDFFGEKSKIYFSDLEGDFLKILQLCENYKETVEAFENPNSQLLTIKTNEVVQRFSVLAFMTFPLMVVLALLAIDTHSRPLIGKTPNDFWILAGIILILAVTMGVIFKRKKWL</sequence>
<dbReference type="PANTHER" id="PTHR46494">
    <property type="entry name" value="CORA FAMILY METAL ION TRANSPORTER (EUROFUNG)"/>
    <property type="match status" value="1"/>
</dbReference>
<evidence type="ECO:0000256" key="1">
    <source>
        <dbReference type="ARBA" id="ARBA00004651"/>
    </source>
</evidence>
<organism evidence="9 10">
    <name type="scientific">Candidatus Wolfebacteria bacterium GWA1_42_9</name>
    <dbReference type="NCBI Taxonomy" id="1802553"/>
    <lineage>
        <taxon>Bacteria</taxon>
        <taxon>Candidatus Wolfeibacteriota</taxon>
    </lineage>
</organism>
<comment type="subcellular location">
    <subcellularLocation>
        <location evidence="1">Cell membrane</location>
        <topology evidence="1">Multi-pass membrane protein</topology>
    </subcellularLocation>
</comment>
<proteinExistence type="inferred from homology"/>
<keyword evidence="5 8" id="KW-0812">Transmembrane</keyword>
<dbReference type="Gene3D" id="3.30.460.20">
    <property type="entry name" value="CorA soluble domain-like"/>
    <property type="match status" value="1"/>
</dbReference>
<keyword evidence="4" id="KW-1003">Cell membrane</keyword>
<dbReference type="Proteomes" id="UP000178303">
    <property type="component" value="Unassembled WGS sequence"/>
</dbReference>
<evidence type="ECO:0000313" key="9">
    <source>
        <dbReference type="EMBL" id="OGM89593.1"/>
    </source>
</evidence>
<dbReference type="InterPro" id="IPR045863">
    <property type="entry name" value="CorA_TM1_TM2"/>
</dbReference>
<dbReference type="SUPFAM" id="SSF144083">
    <property type="entry name" value="Magnesium transport protein CorA, transmembrane region"/>
    <property type="match status" value="1"/>
</dbReference>